<comment type="caution">
    <text evidence="1">The sequence shown here is derived from an EMBL/GenBank/DDBJ whole genome shotgun (WGS) entry which is preliminary data.</text>
</comment>
<evidence type="ECO:0000313" key="1">
    <source>
        <dbReference type="EMBL" id="KAI6290618.1"/>
    </source>
</evidence>
<keyword evidence="2" id="KW-1185">Reference proteome</keyword>
<evidence type="ECO:0000313" key="2">
    <source>
        <dbReference type="Proteomes" id="UP001059893"/>
    </source>
</evidence>
<organism evidence="1 2">
    <name type="scientific">Pyricularia grisea</name>
    <name type="common">Crabgrass-specific blast fungus</name>
    <name type="synonym">Magnaporthe grisea</name>
    <dbReference type="NCBI Taxonomy" id="148305"/>
    <lineage>
        <taxon>Eukaryota</taxon>
        <taxon>Fungi</taxon>
        <taxon>Dikarya</taxon>
        <taxon>Ascomycota</taxon>
        <taxon>Pezizomycotina</taxon>
        <taxon>Sordariomycetes</taxon>
        <taxon>Sordariomycetidae</taxon>
        <taxon>Magnaporthales</taxon>
        <taxon>Pyriculariaceae</taxon>
        <taxon>Pyricularia</taxon>
    </lineage>
</organism>
<proteinExistence type="predicted"/>
<dbReference type="EMBL" id="JABSND010000446">
    <property type="protein sequence ID" value="KAI6290618.1"/>
    <property type="molecule type" value="Genomic_DNA"/>
</dbReference>
<reference evidence="1" key="1">
    <citation type="submission" date="2021-01" db="EMBL/GenBank/DDBJ databases">
        <title>Deciphering the adaptive evolutionary patterns associated with biogeogrpahic diversity in the finger millet blast pathogen Magnaporthe oryzae in Eastern Africa.</title>
        <authorList>
            <person name="Onyema G."/>
            <person name="Shittu T.A."/>
            <person name="Dodsworth S."/>
            <person name="Devilliers S."/>
            <person name="Muthumeenakshi S."/>
            <person name="Sreenivasaprasad S."/>
        </authorList>
    </citation>
    <scope>NUCLEOTIDE SEQUENCE</scope>
    <source>
        <strain evidence="1">D15/s37</strain>
    </source>
</reference>
<gene>
    <name evidence="1" type="ORF">MCOR33_011177</name>
</gene>
<sequence>MRWALGPTSFWFKPSWFKDVAAMNFDGCFFPMRRKVSPDAPLKLLDNSESSLKAEKRDHLCVFGKFNTEVLNQCVCFLLMSKGDRWTNAMKYRNKSDWLMEVTGSDS</sequence>
<accession>A0ABQ8N3G9</accession>
<protein>
    <submittedName>
        <fullName evidence="1">Uncharacterized protein</fullName>
    </submittedName>
</protein>
<dbReference type="Proteomes" id="UP001059893">
    <property type="component" value="Unassembled WGS sequence"/>
</dbReference>
<name>A0ABQ8N3G9_PYRGI</name>